<evidence type="ECO:0000313" key="5">
    <source>
        <dbReference type="EMBL" id="TWP26536.1"/>
    </source>
</evidence>
<dbReference type="GO" id="GO:0009055">
    <property type="term" value="F:electron transfer activity"/>
    <property type="evidence" value="ECO:0007669"/>
    <property type="project" value="InterPro"/>
</dbReference>
<evidence type="ECO:0000256" key="2">
    <source>
        <dbReference type="ARBA" id="ARBA00022982"/>
    </source>
</evidence>
<dbReference type="InterPro" id="IPR014729">
    <property type="entry name" value="Rossmann-like_a/b/a_fold"/>
</dbReference>
<reference evidence="5 6" key="1">
    <citation type="submission" date="2019-02" db="EMBL/GenBank/DDBJ databases">
        <title>Apibacter muscae sp. nov.: a novel member of the house fly microbiota.</title>
        <authorList>
            <person name="Park R."/>
        </authorList>
    </citation>
    <scope>NUCLEOTIDE SEQUENCE [LARGE SCALE GENOMIC DNA]</scope>
    <source>
        <strain evidence="5 6">AL1</strain>
    </source>
</reference>
<comment type="similarity">
    <text evidence="1">Belongs to the ETF alpha-subunit/FixB family.</text>
</comment>
<dbReference type="PANTHER" id="PTHR43153">
    <property type="entry name" value="ELECTRON TRANSFER FLAVOPROTEIN ALPHA"/>
    <property type="match status" value="1"/>
</dbReference>
<keyword evidence="6" id="KW-1185">Reference proteome</keyword>
<sequence length="319" mass="34600">MIYIYIETLNKIFKNSAFELATYAKKIADSTQDKVCAIVINSEDNPEKLLDYGVSLVHKINDEKLKDFNPKVYASAISQIANGNLILFSHSSESLSIAPYVVKDKKAAYITNVVSLPLSLSPFTVKKRVFSGKADVIVETDNKCKVLTISNYSIGALQSPVEGTIEQSTVQINPDSNYVVLDQEISTGSISIENAKIVIGGGKGIESPENWNMLENLANVLDGTTACSRAVSDLGWRPDSEHVGQTGKSIAPNLYIAVGISGAIQHLAGVINSKTIVVINKDPEAPFFKTADYGVVGDLFEVVPQLIEKLQAFKKQSNL</sequence>
<dbReference type="Pfam" id="PF01012">
    <property type="entry name" value="ETF"/>
    <property type="match status" value="1"/>
</dbReference>
<feature type="domain" description="Electron transfer flavoprotein alpha/beta-subunit N-terminal" evidence="4">
    <location>
        <begin position="2"/>
        <end position="184"/>
    </location>
</feature>
<dbReference type="Gene3D" id="3.40.50.620">
    <property type="entry name" value="HUPs"/>
    <property type="match status" value="1"/>
</dbReference>
<dbReference type="Proteomes" id="UP000319499">
    <property type="component" value="Unassembled WGS sequence"/>
</dbReference>
<evidence type="ECO:0000256" key="1">
    <source>
        <dbReference type="ARBA" id="ARBA00005817"/>
    </source>
</evidence>
<evidence type="ECO:0000259" key="4">
    <source>
        <dbReference type="SMART" id="SM00893"/>
    </source>
</evidence>
<protein>
    <submittedName>
        <fullName evidence="5">Electron transfer flavoprotein subunit alpha/FixB family protein</fullName>
    </submittedName>
</protein>
<dbReference type="InterPro" id="IPR001308">
    <property type="entry name" value="ETF_a/FixB"/>
</dbReference>
<dbReference type="AlphaFoldDB" id="A0A563D8G6"/>
<dbReference type="SMART" id="SM00893">
    <property type="entry name" value="ETF"/>
    <property type="match status" value="1"/>
</dbReference>
<dbReference type="RefSeq" id="WP_146262955.1">
    <property type="nucleotide sequence ID" value="NZ_SELG01000041.1"/>
</dbReference>
<evidence type="ECO:0000313" key="6">
    <source>
        <dbReference type="Proteomes" id="UP000319499"/>
    </source>
</evidence>
<keyword evidence="3" id="KW-0274">FAD</keyword>
<keyword evidence="2" id="KW-0813">Transport</keyword>
<dbReference type="OrthoDB" id="9770286at2"/>
<organism evidence="5 6">
    <name type="scientific">Apibacter muscae</name>
    <dbReference type="NCBI Taxonomy" id="2509004"/>
    <lineage>
        <taxon>Bacteria</taxon>
        <taxon>Pseudomonadati</taxon>
        <taxon>Bacteroidota</taxon>
        <taxon>Flavobacteriia</taxon>
        <taxon>Flavobacteriales</taxon>
        <taxon>Weeksellaceae</taxon>
        <taxon>Apibacter</taxon>
    </lineage>
</organism>
<feature type="binding site" evidence="3">
    <location>
        <position position="280"/>
    </location>
    <ligand>
        <name>FAD</name>
        <dbReference type="ChEBI" id="CHEBI:57692"/>
    </ligand>
</feature>
<proteinExistence type="inferred from homology"/>
<dbReference type="InterPro" id="IPR029035">
    <property type="entry name" value="DHS-like_NAD/FAD-binding_dom"/>
</dbReference>
<dbReference type="GO" id="GO:0050660">
    <property type="term" value="F:flavin adenine dinucleotide binding"/>
    <property type="evidence" value="ECO:0007669"/>
    <property type="project" value="InterPro"/>
</dbReference>
<dbReference type="InterPro" id="IPR014731">
    <property type="entry name" value="ETF_asu_C"/>
</dbReference>
<dbReference type="GO" id="GO:0033539">
    <property type="term" value="P:fatty acid beta-oxidation using acyl-CoA dehydrogenase"/>
    <property type="evidence" value="ECO:0007669"/>
    <property type="project" value="TreeGrafter"/>
</dbReference>
<dbReference type="PANTHER" id="PTHR43153:SF1">
    <property type="entry name" value="ELECTRON TRANSFER FLAVOPROTEIN SUBUNIT ALPHA, MITOCHONDRIAL"/>
    <property type="match status" value="1"/>
</dbReference>
<comment type="caution">
    <text evidence="5">The sequence shown here is derived from an EMBL/GenBank/DDBJ whole genome shotgun (WGS) entry which is preliminary data.</text>
</comment>
<dbReference type="SUPFAM" id="SSF52402">
    <property type="entry name" value="Adenine nucleotide alpha hydrolases-like"/>
    <property type="match status" value="1"/>
</dbReference>
<keyword evidence="2" id="KW-0249">Electron transport</keyword>
<feature type="binding site" evidence="3">
    <location>
        <begin position="259"/>
        <end position="266"/>
    </location>
    <ligand>
        <name>FAD</name>
        <dbReference type="ChEBI" id="CHEBI:57692"/>
    </ligand>
</feature>
<dbReference type="PIRSF" id="PIRSF000089">
    <property type="entry name" value="Electra_flavoP_a"/>
    <property type="match status" value="1"/>
</dbReference>
<dbReference type="Pfam" id="PF00766">
    <property type="entry name" value="ETF_alpha"/>
    <property type="match status" value="1"/>
</dbReference>
<evidence type="ECO:0000256" key="3">
    <source>
        <dbReference type="PIRSR" id="PIRSR000089-1"/>
    </source>
</evidence>
<gene>
    <name evidence="5" type="ORF">ETU09_08200</name>
</gene>
<dbReference type="Gene3D" id="3.40.50.1220">
    <property type="entry name" value="TPP-binding domain"/>
    <property type="match status" value="1"/>
</dbReference>
<dbReference type="EMBL" id="SELH01000025">
    <property type="protein sequence ID" value="TWP26536.1"/>
    <property type="molecule type" value="Genomic_DNA"/>
</dbReference>
<dbReference type="InterPro" id="IPR014730">
    <property type="entry name" value="ETF_a/b_N"/>
</dbReference>
<accession>A0A563D8G6</accession>
<name>A0A563D8G6_9FLAO</name>
<keyword evidence="3" id="KW-0285">Flavoprotein</keyword>
<dbReference type="SUPFAM" id="SSF52467">
    <property type="entry name" value="DHS-like NAD/FAD-binding domain"/>
    <property type="match status" value="1"/>
</dbReference>
<comment type="cofactor">
    <cofactor evidence="3">
        <name>FAD</name>
        <dbReference type="ChEBI" id="CHEBI:57692"/>
    </cofactor>
    <text evidence="3">Binds 1 FAD per dimer.</text>
</comment>
<feature type="binding site" evidence="3">
    <location>
        <begin position="228"/>
        <end position="229"/>
    </location>
    <ligand>
        <name>FAD</name>
        <dbReference type="ChEBI" id="CHEBI:57692"/>
    </ligand>
</feature>